<evidence type="ECO:0000313" key="5">
    <source>
        <dbReference type="EMBL" id="OTO05512.1"/>
    </source>
</evidence>
<dbReference type="EMBL" id="NGLE01000004">
    <property type="protein sequence ID" value="OTO05512.1"/>
    <property type="molecule type" value="Genomic_DNA"/>
</dbReference>
<keyword evidence="3" id="KW-0732">Signal</keyword>
<keyword evidence="6" id="KW-1185">Reference proteome</keyword>
<reference evidence="5" key="1">
    <citation type="submission" date="2017-05" db="EMBL/GenBank/DDBJ databases">
        <title>The Genome Sequence of Enterococcus sp. 4G2_DIV0659.</title>
        <authorList>
            <consortium name="The Broad Institute Genomics Platform"/>
            <consortium name="The Broad Institute Genomic Center for Infectious Diseases"/>
            <person name="Earl A."/>
            <person name="Manson A."/>
            <person name="Schwartman J."/>
            <person name="Gilmore M."/>
            <person name="Abouelleil A."/>
            <person name="Cao P."/>
            <person name="Chapman S."/>
            <person name="Cusick C."/>
            <person name="Shea T."/>
            <person name="Young S."/>
            <person name="Neafsey D."/>
            <person name="Nusbaum C."/>
            <person name="Birren B."/>
        </authorList>
    </citation>
    <scope>NUCLEOTIDE SEQUENCE [LARGE SCALE GENOMIC DNA]</scope>
    <source>
        <strain evidence="5">4G2_DIV0659</strain>
    </source>
</reference>
<dbReference type="Proteomes" id="UP000195139">
    <property type="component" value="Unassembled WGS sequence"/>
</dbReference>
<comment type="caution">
    <text evidence="5">The sequence shown here is derived from an EMBL/GenBank/DDBJ whole genome shotgun (WGS) entry which is preliminary data.</text>
</comment>
<dbReference type="RefSeq" id="WP_143353666.1">
    <property type="nucleotide sequence ID" value="NZ_NGLE02000001.1"/>
</dbReference>
<feature type="compositionally biased region" description="Low complexity" evidence="2">
    <location>
        <begin position="33"/>
        <end position="42"/>
    </location>
</feature>
<feature type="coiled-coil region" evidence="1">
    <location>
        <begin position="230"/>
        <end position="257"/>
    </location>
</feature>
<keyword evidence="1" id="KW-0175">Coiled coil</keyword>
<gene>
    <name evidence="4" type="ORF">A5880_000408</name>
    <name evidence="5" type="ORF">A5880_002685</name>
</gene>
<feature type="chain" id="PRO_5039397944" description="DUF4369 domain-containing protein" evidence="3">
    <location>
        <begin position="23"/>
        <end position="288"/>
    </location>
</feature>
<evidence type="ECO:0000256" key="1">
    <source>
        <dbReference type="SAM" id="Coils"/>
    </source>
</evidence>
<accession>A0A242C6U0</accession>
<feature type="compositionally biased region" description="Basic and acidic residues" evidence="2">
    <location>
        <begin position="43"/>
        <end position="52"/>
    </location>
</feature>
<reference evidence="4 6" key="2">
    <citation type="submission" date="2018-07" db="EMBL/GenBank/DDBJ databases">
        <title>The Genome Sequence of Enterococcus sp. DIV0659b.</title>
        <authorList>
            <consortium name="The Broad Institute Genomics Platform"/>
            <consortium name="The Broad Institute Genomic Center for Infectious Diseases"/>
            <person name="Earl A."/>
            <person name="Manson A."/>
            <person name="Schwartman J."/>
            <person name="Gilmore M."/>
            <person name="Abouelleil A."/>
            <person name="Cao P."/>
            <person name="Chapman S."/>
            <person name="Cusick C."/>
            <person name="Shea T."/>
            <person name="Young S."/>
            <person name="Neafsey D."/>
            <person name="Nusbaum C."/>
            <person name="Birren B."/>
        </authorList>
    </citation>
    <scope>NUCLEOTIDE SEQUENCE [LARGE SCALE GENOMIC DNA]</scope>
    <source>
        <strain evidence="4 6">4G2_DIV0659</strain>
    </source>
</reference>
<dbReference type="PROSITE" id="PS51257">
    <property type="entry name" value="PROKAR_LIPOPROTEIN"/>
    <property type="match status" value="1"/>
</dbReference>
<evidence type="ECO:0000256" key="3">
    <source>
        <dbReference type="SAM" id="SignalP"/>
    </source>
</evidence>
<evidence type="ECO:0000313" key="4">
    <source>
        <dbReference type="EMBL" id="MEI5992869.1"/>
    </source>
</evidence>
<proteinExistence type="predicted"/>
<evidence type="ECO:0008006" key="7">
    <source>
        <dbReference type="Google" id="ProtNLM"/>
    </source>
</evidence>
<evidence type="ECO:0000256" key="2">
    <source>
        <dbReference type="SAM" id="MobiDB-lite"/>
    </source>
</evidence>
<feature type="compositionally biased region" description="Low complexity" evidence="2">
    <location>
        <begin position="153"/>
        <end position="179"/>
    </location>
</feature>
<feature type="region of interest" description="Disordered" evidence="2">
    <location>
        <begin position="151"/>
        <end position="179"/>
    </location>
</feature>
<feature type="signal peptide" evidence="3">
    <location>
        <begin position="1"/>
        <end position="22"/>
    </location>
</feature>
<name>A0A242C6U0_9ENTE</name>
<protein>
    <recommendedName>
        <fullName evidence="7">DUF4369 domain-containing protein</fullName>
    </recommendedName>
</protein>
<dbReference type="EMBL" id="NGLE02000001">
    <property type="protein sequence ID" value="MEI5992869.1"/>
    <property type="molecule type" value="Genomic_DNA"/>
</dbReference>
<sequence>MKKKVLLTVGLSILLLAGCNSAKKVETSKSSDSKVSTKISSTAKEESKNEPKSTDILAKGTYVVGTDINPGTYFFVLTELNHGEKDTDKNGYVSIEVSGQKYAFETFKDVNAKKRFKLEDGDEVRFDDNYSPKSWTVRLLTDSDFKAYMGGDSAETTNSSTKESTASSSKTETKTSETAATTAFKPTDVSDDTIKSIKTYEDYLNMYQAIISNYLADYENAIKDTVLYDQAAFEEQKKQYEKSLEEQKKQYGDYGNKKLIGKDSLVEFLISYRDSLSETTNNLKKSLQ</sequence>
<organism evidence="5">
    <name type="scientific">Candidatus Enterococcus mansonii</name>
    <dbReference type="NCBI Taxonomy" id="1834181"/>
    <lineage>
        <taxon>Bacteria</taxon>
        <taxon>Bacillati</taxon>
        <taxon>Bacillota</taxon>
        <taxon>Bacilli</taxon>
        <taxon>Lactobacillales</taxon>
        <taxon>Enterococcaceae</taxon>
        <taxon>Enterococcus</taxon>
    </lineage>
</organism>
<dbReference type="AlphaFoldDB" id="A0A242C6U0"/>
<feature type="region of interest" description="Disordered" evidence="2">
    <location>
        <begin position="26"/>
        <end position="52"/>
    </location>
</feature>
<dbReference type="OrthoDB" id="2193090at2"/>
<evidence type="ECO:0000313" key="6">
    <source>
        <dbReference type="Proteomes" id="UP000195139"/>
    </source>
</evidence>